<protein>
    <submittedName>
        <fullName evidence="2">Transposase</fullName>
    </submittedName>
</protein>
<gene>
    <name evidence="2" type="ORF">J2X07_000625</name>
</gene>
<proteinExistence type="predicted"/>
<reference evidence="2 3" key="1">
    <citation type="submission" date="2023-07" db="EMBL/GenBank/DDBJ databases">
        <title>Sorghum-associated microbial communities from plants grown in Nebraska, USA.</title>
        <authorList>
            <person name="Schachtman D."/>
        </authorList>
    </citation>
    <scope>NUCLEOTIDE SEQUENCE [LARGE SCALE GENOMIC DNA]</scope>
    <source>
        <strain evidence="2 3">BE211</strain>
    </source>
</reference>
<dbReference type="RefSeq" id="WP_310256314.1">
    <property type="nucleotide sequence ID" value="NZ_JAVDWA010000001.1"/>
</dbReference>
<keyword evidence="1" id="KW-0472">Membrane</keyword>
<dbReference type="Proteomes" id="UP001258181">
    <property type="component" value="Unassembled WGS sequence"/>
</dbReference>
<keyword evidence="1" id="KW-1133">Transmembrane helix</keyword>
<keyword evidence="3" id="KW-1185">Reference proteome</keyword>
<comment type="caution">
    <text evidence="2">The sequence shown here is derived from an EMBL/GenBank/DDBJ whole genome shotgun (WGS) entry which is preliminary data.</text>
</comment>
<evidence type="ECO:0000256" key="1">
    <source>
        <dbReference type="SAM" id="Phobius"/>
    </source>
</evidence>
<feature type="transmembrane region" description="Helical" evidence="1">
    <location>
        <begin position="12"/>
        <end position="32"/>
    </location>
</feature>
<dbReference type="EMBL" id="JAVDWA010000001">
    <property type="protein sequence ID" value="MDR7071650.1"/>
    <property type="molecule type" value="Genomic_DNA"/>
</dbReference>
<organism evidence="2 3">
    <name type="scientific">Fictibacillus barbaricus</name>
    <dbReference type="NCBI Taxonomy" id="182136"/>
    <lineage>
        <taxon>Bacteria</taxon>
        <taxon>Bacillati</taxon>
        <taxon>Bacillota</taxon>
        <taxon>Bacilli</taxon>
        <taxon>Bacillales</taxon>
        <taxon>Fictibacillaceae</taxon>
        <taxon>Fictibacillus</taxon>
    </lineage>
</organism>
<evidence type="ECO:0000313" key="3">
    <source>
        <dbReference type="Proteomes" id="UP001258181"/>
    </source>
</evidence>
<name>A0ABU1TWR2_9BACL</name>
<evidence type="ECO:0000313" key="2">
    <source>
        <dbReference type="EMBL" id="MDR7071650.1"/>
    </source>
</evidence>
<keyword evidence="1" id="KW-0812">Transmembrane</keyword>
<accession>A0ABU1TWR2</accession>
<sequence length="163" mass="19368">MKHKRMTEKKVLKYFLVLGVFLYLLTFLTPVIHLPIGWSNVFVGIQAEPSYLPFKYEKSYMTSRSCGKSCEKLKLHYEAPDTELLILATDYVSWYDDPKWDKRTKIKGTKYFYREKNKKQYLYWKEEKEELELGIEYKGENSLPQSEMVKIADSITPEGRLLN</sequence>